<dbReference type="GO" id="GO:0005829">
    <property type="term" value="C:cytosol"/>
    <property type="evidence" value="ECO:0007669"/>
    <property type="project" value="TreeGrafter"/>
</dbReference>
<keyword evidence="4" id="KW-0067">ATP-binding</keyword>
<dbReference type="InterPro" id="IPR011009">
    <property type="entry name" value="Kinase-like_dom_sf"/>
</dbReference>
<keyword evidence="2" id="KW-0547">Nucleotide-binding</keyword>
<evidence type="ECO:0000256" key="4">
    <source>
        <dbReference type="ARBA" id="ARBA00022840"/>
    </source>
</evidence>
<evidence type="ECO:0000259" key="5">
    <source>
        <dbReference type="PROSITE" id="PS50011"/>
    </source>
</evidence>
<dbReference type="GO" id="GO:0005524">
    <property type="term" value="F:ATP binding"/>
    <property type="evidence" value="ECO:0007669"/>
    <property type="project" value="UniProtKB-KW"/>
</dbReference>
<dbReference type="PROSITE" id="PS50011">
    <property type="entry name" value="PROTEIN_KINASE_DOM"/>
    <property type="match status" value="1"/>
</dbReference>
<dbReference type="GO" id="GO:0000045">
    <property type="term" value="P:autophagosome assembly"/>
    <property type="evidence" value="ECO:0007669"/>
    <property type="project" value="TreeGrafter"/>
</dbReference>
<reference evidence="6 7" key="1">
    <citation type="submission" date="2020-08" db="EMBL/GenBank/DDBJ databases">
        <authorList>
            <person name="Koutsovoulos G."/>
            <person name="Danchin GJ E."/>
        </authorList>
    </citation>
    <scope>NUCLEOTIDE SEQUENCE [LARGE SCALE GENOMIC DNA]</scope>
</reference>
<name>A0A6V7WKY4_MELEN</name>
<feature type="domain" description="Protein kinase" evidence="5">
    <location>
        <begin position="1"/>
        <end position="156"/>
    </location>
</feature>
<organism evidence="6 7">
    <name type="scientific">Meloidogyne enterolobii</name>
    <name type="common">Root-knot nematode worm</name>
    <name type="synonym">Meloidogyne mayaguensis</name>
    <dbReference type="NCBI Taxonomy" id="390850"/>
    <lineage>
        <taxon>Eukaryota</taxon>
        <taxon>Metazoa</taxon>
        <taxon>Ecdysozoa</taxon>
        <taxon>Nematoda</taxon>
        <taxon>Chromadorea</taxon>
        <taxon>Rhabditida</taxon>
        <taxon>Tylenchina</taxon>
        <taxon>Tylenchomorpha</taxon>
        <taxon>Tylenchoidea</taxon>
        <taxon>Meloidogynidae</taxon>
        <taxon>Meloidogyninae</taxon>
        <taxon>Meloidogyne</taxon>
    </lineage>
</organism>
<evidence type="ECO:0000256" key="3">
    <source>
        <dbReference type="ARBA" id="ARBA00022777"/>
    </source>
</evidence>
<evidence type="ECO:0000313" key="7">
    <source>
        <dbReference type="Proteomes" id="UP000580250"/>
    </source>
</evidence>
<dbReference type="AlphaFoldDB" id="A0A6V7WKY4"/>
<protein>
    <recommendedName>
        <fullName evidence="5">Protein kinase domain-containing protein</fullName>
    </recommendedName>
</protein>
<dbReference type="SUPFAM" id="SSF56112">
    <property type="entry name" value="Protein kinase-like (PK-like)"/>
    <property type="match status" value="1"/>
</dbReference>
<dbReference type="Proteomes" id="UP000580250">
    <property type="component" value="Unassembled WGS sequence"/>
</dbReference>
<dbReference type="PANTHER" id="PTHR24348">
    <property type="entry name" value="SERINE/THREONINE-PROTEIN KINASE UNC-51-RELATED"/>
    <property type="match status" value="1"/>
</dbReference>
<keyword evidence="1" id="KW-0808">Transferase</keyword>
<dbReference type="EMBL" id="CAJEWN010000649">
    <property type="protein sequence ID" value="CAD2187671.1"/>
    <property type="molecule type" value="Genomic_DNA"/>
</dbReference>
<keyword evidence="3" id="KW-0418">Kinase</keyword>
<accession>A0A6V7WKY4</accession>
<evidence type="ECO:0000256" key="1">
    <source>
        <dbReference type="ARBA" id="ARBA00022679"/>
    </source>
</evidence>
<dbReference type="GO" id="GO:0010506">
    <property type="term" value="P:regulation of autophagy"/>
    <property type="evidence" value="ECO:0007669"/>
    <property type="project" value="InterPro"/>
</dbReference>
<dbReference type="InterPro" id="IPR045269">
    <property type="entry name" value="Atg1-like"/>
</dbReference>
<comment type="caution">
    <text evidence="6">The sequence shown here is derived from an EMBL/GenBank/DDBJ whole genome shotgun (WGS) entry which is preliminary data.</text>
</comment>
<dbReference type="Gene3D" id="1.10.510.10">
    <property type="entry name" value="Transferase(Phosphotransferase) domain 1"/>
    <property type="match status" value="1"/>
</dbReference>
<dbReference type="Pfam" id="PF00069">
    <property type="entry name" value="Pkinase"/>
    <property type="match status" value="1"/>
</dbReference>
<dbReference type="OrthoDB" id="20524at2759"/>
<evidence type="ECO:0000313" key="6">
    <source>
        <dbReference type="EMBL" id="CAD2187671.1"/>
    </source>
</evidence>
<dbReference type="SMART" id="SM00220">
    <property type="entry name" value="S_TKc"/>
    <property type="match status" value="1"/>
</dbReference>
<proteinExistence type="predicted"/>
<evidence type="ECO:0000256" key="2">
    <source>
        <dbReference type="ARBA" id="ARBA00022741"/>
    </source>
</evidence>
<dbReference type="GO" id="GO:0004674">
    <property type="term" value="F:protein serine/threonine kinase activity"/>
    <property type="evidence" value="ECO:0007669"/>
    <property type="project" value="InterPro"/>
</dbReference>
<dbReference type="InterPro" id="IPR000719">
    <property type="entry name" value="Prot_kinase_dom"/>
</dbReference>
<sequence>MDLKPQNIMMINSIPKIADFGFSKIKKFIEHGENLHYGTFQYMSPELANFDHDIEYAATKPDIWAIGVIIYQMLFGFDQYPYSVMDNIFRQVVYFEGKNPDEVVDYTKVVGKLEQYRETNKYLAEKLMGIIERCLKPNPYERPEAEELYEQLSQSY</sequence>
<dbReference type="GO" id="GO:0000407">
    <property type="term" value="C:phagophore assembly site"/>
    <property type="evidence" value="ECO:0007669"/>
    <property type="project" value="TreeGrafter"/>
</dbReference>
<dbReference type="GO" id="GO:0005776">
    <property type="term" value="C:autophagosome"/>
    <property type="evidence" value="ECO:0007669"/>
    <property type="project" value="TreeGrafter"/>
</dbReference>
<dbReference type="PANTHER" id="PTHR24348:SF22">
    <property type="entry name" value="NON-SPECIFIC SERINE_THREONINE PROTEIN KINASE"/>
    <property type="match status" value="1"/>
</dbReference>
<gene>
    <name evidence="6" type="ORF">MENT_LOCUS40271</name>
</gene>
<dbReference type="GO" id="GO:0016020">
    <property type="term" value="C:membrane"/>
    <property type="evidence" value="ECO:0007669"/>
    <property type="project" value="TreeGrafter"/>
</dbReference>